<dbReference type="OMA" id="YENGQHC"/>
<evidence type="ECO:0000313" key="8">
    <source>
        <dbReference type="EMBL" id="KPA86843.1"/>
    </source>
</evidence>
<dbReference type="AlphaFoldDB" id="A0A0M9GBF9"/>
<dbReference type="GO" id="GO:0006491">
    <property type="term" value="P:N-glycan processing"/>
    <property type="evidence" value="ECO:0007669"/>
    <property type="project" value="TreeGrafter"/>
</dbReference>
<evidence type="ECO:0000256" key="5">
    <source>
        <dbReference type="SAM" id="Coils"/>
    </source>
</evidence>
<name>A0A0M9GBF9_LEPPY</name>
<dbReference type="SUPFAM" id="SSF57424">
    <property type="entry name" value="LDL receptor-like module"/>
    <property type="match status" value="2"/>
</dbReference>
<feature type="domain" description="MRH" evidence="7">
    <location>
        <begin position="369"/>
        <end position="487"/>
    </location>
</feature>
<dbReference type="EMBL" id="LGTL01000001">
    <property type="protein sequence ID" value="KPA86843.1"/>
    <property type="molecule type" value="Genomic_DNA"/>
</dbReference>
<dbReference type="Gene3D" id="2.70.130.10">
    <property type="entry name" value="Mannose-6-phosphate receptor binding domain"/>
    <property type="match status" value="1"/>
</dbReference>
<dbReference type="RefSeq" id="XP_015665282.1">
    <property type="nucleotide sequence ID" value="XM_015797274.1"/>
</dbReference>
<dbReference type="Proteomes" id="UP000037923">
    <property type="component" value="Unassembled WGS sequence"/>
</dbReference>
<feature type="signal peptide" evidence="6">
    <location>
        <begin position="1"/>
        <end position="20"/>
    </location>
</feature>
<keyword evidence="5" id="KW-0175">Coiled coil</keyword>
<keyword evidence="2 6" id="KW-0732">Signal</keyword>
<evidence type="ECO:0000313" key="9">
    <source>
        <dbReference type="Proteomes" id="UP000037923"/>
    </source>
</evidence>
<dbReference type="InterPro" id="IPR039794">
    <property type="entry name" value="Gtb1-like"/>
</dbReference>
<dbReference type="PROSITE" id="PS51914">
    <property type="entry name" value="MRH"/>
    <property type="match status" value="1"/>
</dbReference>
<dbReference type="InterPro" id="IPR036607">
    <property type="entry name" value="PRKCSH"/>
</dbReference>
<protein>
    <recommendedName>
        <fullName evidence="1">Glucosidase 2 subunit beta</fullName>
    </recommendedName>
</protein>
<feature type="chain" id="PRO_5005836162" description="Glucosidase 2 subunit beta" evidence="6">
    <location>
        <begin position="21"/>
        <end position="487"/>
    </location>
</feature>
<dbReference type="PANTHER" id="PTHR12630:SF1">
    <property type="entry name" value="GLUCOSIDASE 2 SUBUNIT BETA"/>
    <property type="match status" value="1"/>
</dbReference>
<dbReference type="CDD" id="cd00112">
    <property type="entry name" value="LDLa"/>
    <property type="match status" value="1"/>
</dbReference>
<dbReference type="OrthoDB" id="28322at2759"/>
<organism evidence="8 9">
    <name type="scientific">Leptomonas pyrrhocoris</name>
    <name type="common">Firebug parasite</name>
    <dbReference type="NCBI Taxonomy" id="157538"/>
    <lineage>
        <taxon>Eukaryota</taxon>
        <taxon>Discoba</taxon>
        <taxon>Euglenozoa</taxon>
        <taxon>Kinetoplastea</taxon>
        <taxon>Metakinetoplastina</taxon>
        <taxon>Trypanosomatida</taxon>
        <taxon>Trypanosomatidae</taxon>
        <taxon>Leishmaniinae</taxon>
        <taxon>Leptomonas</taxon>
    </lineage>
</organism>
<dbReference type="Pfam" id="PF13015">
    <property type="entry name" value="PRKCSH_1"/>
    <property type="match status" value="1"/>
</dbReference>
<evidence type="ECO:0000256" key="3">
    <source>
        <dbReference type="ARBA" id="ARBA00022824"/>
    </source>
</evidence>
<dbReference type="VEuPathDB" id="TriTrypDB:LpyrH10_01_8950"/>
<dbReference type="GO" id="GO:0017177">
    <property type="term" value="C:glucosidase II complex"/>
    <property type="evidence" value="ECO:0007669"/>
    <property type="project" value="TreeGrafter"/>
</dbReference>
<dbReference type="InterPro" id="IPR002172">
    <property type="entry name" value="LDrepeatLR_classA_rpt"/>
</dbReference>
<accession>A0A0M9GBF9</accession>
<dbReference type="SUPFAM" id="SSF50911">
    <property type="entry name" value="Mannose 6-phosphate receptor domain"/>
    <property type="match status" value="1"/>
</dbReference>
<evidence type="ECO:0000256" key="2">
    <source>
        <dbReference type="ARBA" id="ARBA00022729"/>
    </source>
</evidence>
<reference evidence="8 9" key="1">
    <citation type="submission" date="2015-07" db="EMBL/GenBank/DDBJ databases">
        <title>High-quality genome of monoxenous trypanosomatid Leptomonas pyrrhocoris.</title>
        <authorList>
            <person name="Flegontov P."/>
            <person name="Butenko A."/>
            <person name="Firsov S."/>
            <person name="Vlcek C."/>
            <person name="Logacheva M.D."/>
            <person name="Field M."/>
            <person name="Filatov D."/>
            <person name="Flegontova O."/>
            <person name="Gerasimov E."/>
            <person name="Jackson A.P."/>
            <person name="Kelly S."/>
            <person name="Opperdoes F."/>
            <person name="O'Reilly A."/>
            <person name="Votypka J."/>
            <person name="Yurchenko V."/>
            <person name="Lukes J."/>
        </authorList>
    </citation>
    <scope>NUCLEOTIDE SEQUENCE [LARGE SCALE GENOMIC DNA]</scope>
    <source>
        <strain evidence="8">H10</strain>
    </source>
</reference>
<dbReference type="Gene3D" id="4.10.400.10">
    <property type="entry name" value="Low-density Lipoprotein Receptor"/>
    <property type="match status" value="2"/>
</dbReference>
<proteinExistence type="predicted"/>
<evidence type="ECO:0000256" key="4">
    <source>
        <dbReference type="ARBA" id="ARBA00023157"/>
    </source>
</evidence>
<feature type="coiled-coil region" evidence="5">
    <location>
        <begin position="183"/>
        <end position="213"/>
    </location>
</feature>
<evidence type="ECO:0000259" key="7">
    <source>
        <dbReference type="PROSITE" id="PS51914"/>
    </source>
</evidence>
<evidence type="ECO:0000256" key="1">
    <source>
        <dbReference type="ARBA" id="ARBA00022387"/>
    </source>
</evidence>
<dbReference type="InterPro" id="IPR036055">
    <property type="entry name" value="LDL_receptor-like_sf"/>
</dbReference>
<sequence>MRVAVVIFLLLCFTWQPVNGKVLGVQRALVSHYDSAEASGKFRCIDGSKTIPFSAVNDDVCECPDGSDEPGTSACAMLRKGVVTQLSKNWQFQCTNEGFFEQQIPHSHVNDGICDCCDGSDELASGVPCVNRCGEVESELARQKQEERKMLQKAAVIKAAMRAEVKKHHDELANALPAQKAEREAILAELPALEEKNKELQTALELVREQLRAKYVEWEATKGDREAAEEESCCIKWRQTGNCKADGPREAAEDKDCETIIRGVSSGFCECAPASPEDESKDDTDVAAGSVEYRFACGHPDLTCMHVCDNNGEAAVDAAQKEPENPNSYTTPEATAAEEAVTSRRNRLAEVEKAIEEAEKVLNSTTPTTEELLRTLEGKTFTIDFRDHTFELTMFKEIFQRDRGATGGGPLIGKWKSFAENTYAMWAKDAYDLSQMIYDNGMRCWNGVYRKADIQLVCGSENKLTHIEEPIMCIYRMVFETPAMCDD</sequence>
<dbReference type="InterPro" id="IPR009011">
    <property type="entry name" value="Man6P_isomerase_rcpt-bd_dom_sf"/>
</dbReference>
<keyword evidence="3" id="KW-0256">Endoplasmic reticulum</keyword>
<dbReference type="PANTHER" id="PTHR12630">
    <property type="entry name" value="N-LINKED OLIGOSACCHARIDE PROCESSING"/>
    <property type="match status" value="1"/>
</dbReference>
<dbReference type="GeneID" id="26901192"/>
<dbReference type="InterPro" id="IPR028146">
    <property type="entry name" value="PRKCSH_N"/>
</dbReference>
<dbReference type="InterPro" id="IPR044865">
    <property type="entry name" value="MRH_dom"/>
</dbReference>
<keyword evidence="4" id="KW-1015">Disulfide bond</keyword>
<comment type="caution">
    <text evidence="8">The sequence shown here is derived from an EMBL/GenBank/DDBJ whole genome shotgun (WGS) entry which is preliminary data.</text>
</comment>
<dbReference type="Pfam" id="PF12999">
    <property type="entry name" value="PRKCSH-like"/>
    <property type="match status" value="1"/>
</dbReference>
<evidence type="ECO:0000256" key="6">
    <source>
        <dbReference type="SAM" id="SignalP"/>
    </source>
</evidence>
<keyword evidence="9" id="KW-1185">Reference proteome</keyword>
<gene>
    <name evidence="8" type="ORF">ABB37_00895</name>
</gene>